<dbReference type="Pfam" id="PF12821">
    <property type="entry name" value="ThrE_2"/>
    <property type="match status" value="1"/>
</dbReference>
<dbReference type="GO" id="GO:0022857">
    <property type="term" value="F:transmembrane transporter activity"/>
    <property type="evidence" value="ECO:0007669"/>
    <property type="project" value="InterPro"/>
</dbReference>
<keyword evidence="10" id="KW-1185">Reference proteome</keyword>
<evidence type="ECO:0008006" key="11">
    <source>
        <dbReference type="Google" id="ProtNLM"/>
    </source>
</evidence>
<dbReference type="AlphaFoldDB" id="A0A2T3A4F2"/>
<evidence type="ECO:0000259" key="7">
    <source>
        <dbReference type="Pfam" id="PF06738"/>
    </source>
</evidence>
<evidence type="ECO:0000256" key="1">
    <source>
        <dbReference type="ARBA" id="ARBA00004141"/>
    </source>
</evidence>
<dbReference type="FunCoup" id="A0A2T3A4F2">
    <property type="interactions" value="16"/>
</dbReference>
<dbReference type="GO" id="GO:0016020">
    <property type="term" value="C:membrane"/>
    <property type="evidence" value="ECO:0007669"/>
    <property type="project" value="UniProtKB-SubCell"/>
</dbReference>
<evidence type="ECO:0000256" key="4">
    <source>
        <dbReference type="ARBA" id="ARBA00023136"/>
    </source>
</evidence>
<feature type="transmembrane region" description="Helical" evidence="6">
    <location>
        <begin position="344"/>
        <end position="366"/>
    </location>
</feature>
<name>A0A2T3A4F2_9PEZI</name>
<dbReference type="InterPro" id="IPR051361">
    <property type="entry name" value="ThrE/Ser_Exporter"/>
</dbReference>
<feature type="transmembrane region" description="Helical" evidence="6">
    <location>
        <begin position="386"/>
        <end position="402"/>
    </location>
</feature>
<feature type="transmembrane region" description="Helical" evidence="6">
    <location>
        <begin position="516"/>
        <end position="537"/>
    </location>
</feature>
<feature type="domain" description="Threonine/Serine exporter ThrE" evidence="8">
    <location>
        <begin position="389"/>
        <end position="532"/>
    </location>
</feature>
<keyword evidence="2 6" id="KW-0812">Transmembrane</keyword>
<dbReference type="EMBL" id="KZ678474">
    <property type="protein sequence ID" value="PSR82643.1"/>
    <property type="molecule type" value="Genomic_DNA"/>
</dbReference>
<evidence type="ECO:0000313" key="9">
    <source>
        <dbReference type="EMBL" id="PSR82643.1"/>
    </source>
</evidence>
<evidence type="ECO:0000256" key="5">
    <source>
        <dbReference type="ARBA" id="ARBA00034125"/>
    </source>
</evidence>
<dbReference type="PANTHER" id="PTHR31082:SF4">
    <property type="entry name" value="PHEROMONE-REGULATED MEMBRANE PROTEIN 10"/>
    <property type="match status" value="1"/>
</dbReference>
<feature type="transmembrane region" description="Helical" evidence="6">
    <location>
        <begin position="315"/>
        <end position="332"/>
    </location>
</feature>
<evidence type="ECO:0000256" key="2">
    <source>
        <dbReference type="ARBA" id="ARBA00022692"/>
    </source>
</evidence>
<feature type="transmembrane region" description="Helical" evidence="6">
    <location>
        <begin position="457"/>
        <end position="484"/>
    </location>
</feature>
<dbReference type="InterPro" id="IPR010619">
    <property type="entry name" value="ThrE-like_N"/>
</dbReference>
<proteinExistence type="inferred from homology"/>
<feature type="domain" description="Threonine/serine exporter-like N-terminal" evidence="7">
    <location>
        <begin position="119"/>
        <end position="364"/>
    </location>
</feature>
<comment type="subcellular location">
    <subcellularLocation>
        <location evidence="1">Membrane</location>
        <topology evidence="1">Multi-pass membrane protein</topology>
    </subcellularLocation>
</comment>
<dbReference type="PANTHER" id="PTHR31082">
    <property type="entry name" value="PHEROMONE-REGULATED MEMBRANE PROTEIN 10"/>
    <property type="match status" value="1"/>
</dbReference>
<dbReference type="Pfam" id="PF06738">
    <property type="entry name" value="ThrE"/>
    <property type="match status" value="1"/>
</dbReference>
<gene>
    <name evidence="9" type="ORF">BD289DRAFT_370994</name>
</gene>
<evidence type="ECO:0000259" key="8">
    <source>
        <dbReference type="Pfam" id="PF12821"/>
    </source>
</evidence>
<keyword evidence="4 6" id="KW-0472">Membrane</keyword>
<feature type="transmembrane region" description="Helical" evidence="6">
    <location>
        <begin position="409"/>
        <end position="426"/>
    </location>
</feature>
<comment type="similarity">
    <text evidence="5">Belongs to the ThrE exporter (TC 2.A.79) family.</text>
</comment>
<dbReference type="InParanoid" id="A0A2T3A4F2"/>
<evidence type="ECO:0000256" key="6">
    <source>
        <dbReference type="SAM" id="Phobius"/>
    </source>
</evidence>
<evidence type="ECO:0000256" key="3">
    <source>
        <dbReference type="ARBA" id="ARBA00022989"/>
    </source>
</evidence>
<feature type="transmembrane region" description="Helical" evidence="6">
    <location>
        <begin position="226"/>
        <end position="245"/>
    </location>
</feature>
<organism evidence="9 10">
    <name type="scientific">Coniella lustricola</name>
    <dbReference type="NCBI Taxonomy" id="2025994"/>
    <lineage>
        <taxon>Eukaryota</taxon>
        <taxon>Fungi</taxon>
        <taxon>Dikarya</taxon>
        <taxon>Ascomycota</taxon>
        <taxon>Pezizomycotina</taxon>
        <taxon>Sordariomycetes</taxon>
        <taxon>Sordariomycetidae</taxon>
        <taxon>Diaporthales</taxon>
        <taxon>Schizoparmaceae</taxon>
        <taxon>Coniella</taxon>
    </lineage>
</organism>
<evidence type="ECO:0000313" key="10">
    <source>
        <dbReference type="Proteomes" id="UP000241462"/>
    </source>
</evidence>
<sequence length="547" mass="57992">MDIIKKARKPVKAKGQHRRTSSLNLLVGASGTLARPGLGARTVSASSVHSDKTVSGTASGVATPSTLRRIFGAGVDAQELSSALRTLKKKLTTNDSKQTKYIKAKAELAHRRNLVLLVVYAFMAYGAPSHRLEEYTMQLFKALEMDGRVNYSVGCMDICFVNPIDPSDPMTRTAYTTMVKAQGLDVGACEAAFRVYKGVVTGDLTVHEATEKLTTLIEAPCYYKSLWLVPLYGCASALACTWAFGGYWLDMPVAFLLGTIVGVLQIIVAVNNPLYANVLEVTACLITSFGSRAFASIGGGGAQKYFCFGALAESSIAMILPGFMVLTGSLELQSKSITAGSTRLFYAIMYSLLLGYGMSVGSQLWALADSDAPTSTTCPRSIDTRWKILLVPLYLVVQGLIIRARPHQLAGQVLVGSAGVAVNYFVSSKATTQVADTASAFVVGILGNLWARSQHAFAYATVVASIMALVPGGLAAQGGLVAGITSPLIYSSSNGTTAQTLWEENVYRSFSVGGQMIQVALGLAVGVLLSALVVYPFGKKNNALCSL</sequence>
<protein>
    <recommendedName>
        <fullName evidence="11">Pheromone-regulated membrane protein</fullName>
    </recommendedName>
</protein>
<keyword evidence="3 6" id="KW-1133">Transmembrane helix</keyword>
<dbReference type="Proteomes" id="UP000241462">
    <property type="component" value="Unassembled WGS sequence"/>
</dbReference>
<accession>A0A2T3A4F2</accession>
<dbReference type="InterPro" id="IPR024528">
    <property type="entry name" value="ThrE_2"/>
</dbReference>
<feature type="transmembrane region" description="Helical" evidence="6">
    <location>
        <begin position="251"/>
        <end position="270"/>
    </location>
</feature>
<reference evidence="9 10" key="1">
    <citation type="journal article" date="2018" name="Mycol. Prog.">
        <title>Coniella lustricola, a new species from submerged detritus.</title>
        <authorList>
            <person name="Raudabaugh D.B."/>
            <person name="Iturriaga T."/>
            <person name="Carver A."/>
            <person name="Mondo S."/>
            <person name="Pangilinan J."/>
            <person name="Lipzen A."/>
            <person name="He G."/>
            <person name="Amirebrahimi M."/>
            <person name="Grigoriev I.V."/>
            <person name="Miller A.N."/>
        </authorList>
    </citation>
    <scope>NUCLEOTIDE SEQUENCE [LARGE SCALE GENOMIC DNA]</scope>
    <source>
        <strain evidence="9 10">B22-T-1</strain>
    </source>
</reference>
<dbReference type="OrthoDB" id="413008at2759"/>